<dbReference type="Gene3D" id="2.40.50.140">
    <property type="entry name" value="Nucleic acid-binding proteins"/>
    <property type="match status" value="1"/>
</dbReference>
<sequence>MTYRIGDILIGEVTGVQPYGVFVLLDGLTQGLVHISECTHSYVTDLHQVVRLGDRVRVLVLDIDEYSGKISLSMRALVPDPYVGPYRRKVHFWTNHRTETGFQPIAAAKDQWLATALRDFP</sequence>
<dbReference type="InterPro" id="IPR012340">
    <property type="entry name" value="NA-bd_OB-fold"/>
</dbReference>
<comment type="similarity">
    <text evidence="1">Belongs to the bacterial ribosomal protein bS1 family.</text>
</comment>
<protein>
    <submittedName>
        <fullName evidence="5">CvfD/Ygs/GSP13 family RNA-binding post-transcriptional regulator</fullName>
    </submittedName>
</protein>
<dbReference type="SMART" id="SM00316">
    <property type="entry name" value="S1"/>
    <property type="match status" value="1"/>
</dbReference>
<name>A0ABW4BJF3_9LACO</name>
<accession>A0ABW4BJF3</accession>
<keyword evidence="3" id="KW-0687">Ribonucleoprotein</keyword>
<evidence type="ECO:0000313" key="5">
    <source>
        <dbReference type="EMBL" id="MFD1410044.1"/>
    </source>
</evidence>
<evidence type="ECO:0000256" key="2">
    <source>
        <dbReference type="ARBA" id="ARBA00022980"/>
    </source>
</evidence>
<dbReference type="Pfam" id="PF00575">
    <property type="entry name" value="S1"/>
    <property type="match status" value="1"/>
</dbReference>
<dbReference type="PANTHER" id="PTHR10724:SF7">
    <property type="entry name" value="SMALL RIBOSOMAL SUBUNIT PROTEIN BS1C"/>
    <property type="match status" value="1"/>
</dbReference>
<evidence type="ECO:0000256" key="3">
    <source>
        <dbReference type="ARBA" id="ARBA00023274"/>
    </source>
</evidence>
<dbReference type="SUPFAM" id="SSF50249">
    <property type="entry name" value="Nucleic acid-binding proteins"/>
    <property type="match status" value="1"/>
</dbReference>
<dbReference type="RefSeq" id="WP_125650940.1">
    <property type="nucleotide sequence ID" value="NZ_JBHTOH010000002.1"/>
</dbReference>
<keyword evidence="2" id="KW-0689">Ribosomal protein</keyword>
<keyword evidence="6" id="KW-1185">Reference proteome</keyword>
<dbReference type="NCBIfam" id="NF040579">
    <property type="entry name" value="S1_dom_CvfD"/>
    <property type="match status" value="1"/>
</dbReference>
<organism evidence="5 6">
    <name type="scientific">Lapidilactobacillus gannanensis</name>
    <dbReference type="NCBI Taxonomy" id="2486002"/>
    <lineage>
        <taxon>Bacteria</taxon>
        <taxon>Bacillati</taxon>
        <taxon>Bacillota</taxon>
        <taxon>Bacilli</taxon>
        <taxon>Lactobacillales</taxon>
        <taxon>Lactobacillaceae</taxon>
        <taxon>Lapidilactobacillus</taxon>
    </lineage>
</organism>
<reference evidence="6" key="1">
    <citation type="journal article" date="2019" name="Int. J. Syst. Evol. Microbiol.">
        <title>The Global Catalogue of Microorganisms (GCM) 10K type strain sequencing project: providing services to taxonomists for standard genome sequencing and annotation.</title>
        <authorList>
            <consortium name="The Broad Institute Genomics Platform"/>
            <consortium name="The Broad Institute Genome Sequencing Center for Infectious Disease"/>
            <person name="Wu L."/>
            <person name="Ma J."/>
        </authorList>
    </citation>
    <scope>NUCLEOTIDE SEQUENCE [LARGE SCALE GENOMIC DNA]</scope>
    <source>
        <strain evidence="6">CCM 8937</strain>
    </source>
</reference>
<dbReference type="PANTHER" id="PTHR10724">
    <property type="entry name" value="30S RIBOSOMAL PROTEIN S1"/>
    <property type="match status" value="1"/>
</dbReference>
<evidence type="ECO:0000256" key="1">
    <source>
        <dbReference type="ARBA" id="ARBA00006767"/>
    </source>
</evidence>
<comment type="caution">
    <text evidence="5">The sequence shown here is derived from an EMBL/GenBank/DDBJ whole genome shotgun (WGS) entry which is preliminary data.</text>
</comment>
<proteinExistence type="inferred from homology"/>
<dbReference type="PROSITE" id="PS50126">
    <property type="entry name" value="S1"/>
    <property type="match status" value="1"/>
</dbReference>
<evidence type="ECO:0000313" key="6">
    <source>
        <dbReference type="Proteomes" id="UP001597191"/>
    </source>
</evidence>
<evidence type="ECO:0000259" key="4">
    <source>
        <dbReference type="PROSITE" id="PS50126"/>
    </source>
</evidence>
<dbReference type="InterPro" id="IPR050437">
    <property type="entry name" value="Ribos_protein_bS1-like"/>
</dbReference>
<dbReference type="Proteomes" id="UP001597191">
    <property type="component" value="Unassembled WGS sequence"/>
</dbReference>
<dbReference type="InterPro" id="IPR003029">
    <property type="entry name" value="S1_domain"/>
</dbReference>
<dbReference type="EMBL" id="JBHTOH010000002">
    <property type="protein sequence ID" value="MFD1410044.1"/>
    <property type="molecule type" value="Genomic_DNA"/>
</dbReference>
<feature type="domain" description="S1 motif" evidence="4">
    <location>
        <begin position="6"/>
        <end position="75"/>
    </location>
</feature>
<gene>
    <name evidence="5" type="ORF">ACFQ4R_00160</name>
</gene>